<feature type="compositionally biased region" description="Acidic residues" evidence="1">
    <location>
        <begin position="1"/>
        <end position="14"/>
    </location>
</feature>
<dbReference type="Proteomes" id="UP000011599">
    <property type="component" value="Unassembled WGS sequence"/>
</dbReference>
<organism evidence="3 4">
    <name type="scientific">Natronorubrum tibetense GA33</name>
    <dbReference type="NCBI Taxonomy" id="1114856"/>
    <lineage>
        <taxon>Archaea</taxon>
        <taxon>Methanobacteriati</taxon>
        <taxon>Methanobacteriota</taxon>
        <taxon>Stenosarchaea group</taxon>
        <taxon>Halobacteria</taxon>
        <taxon>Halobacteriales</taxon>
        <taxon>Natrialbaceae</taxon>
        <taxon>Natronorubrum</taxon>
    </lineage>
</organism>
<feature type="region of interest" description="Disordered" evidence="1">
    <location>
        <begin position="1"/>
        <end position="27"/>
    </location>
</feature>
<protein>
    <recommendedName>
        <fullName evidence="2">TRM5/TYW2-like N-terminal domain-containing protein</fullName>
    </recommendedName>
</protein>
<feature type="domain" description="TRM5/TYW2-like N-terminal" evidence="2">
    <location>
        <begin position="113"/>
        <end position="195"/>
    </location>
</feature>
<sequence length="197" mass="21034">MSDEEAPAEPTPEDVLERAQADAPLAAIVEKPRAETAIESLRAEGVYDDSRRVREERGRSGAAPSNKMGSETTRERGDGPDTVALPVTEPPAETSVLEVVRQLEPEPRNQNLEDLLADRGWSDADLETVPGSWAVIGSVILVTVPEGCPDEQALGEALLELHGEADSVLADEGIANNGEAGTHREPRTRLLAGARDT</sequence>
<proteinExistence type="predicted"/>
<keyword evidence="4" id="KW-1185">Reference proteome</keyword>
<name>L9VHH7_9EURY</name>
<evidence type="ECO:0000313" key="3">
    <source>
        <dbReference type="EMBL" id="ELY36501.1"/>
    </source>
</evidence>
<accession>L9VHH7</accession>
<feature type="compositionally biased region" description="Basic and acidic residues" evidence="1">
    <location>
        <begin position="48"/>
        <end position="59"/>
    </location>
</feature>
<dbReference type="STRING" id="1114856.GCA_000383975_01706"/>
<feature type="region of interest" description="Disordered" evidence="1">
    <location>
        <begin position="42"/>
        <end position="90"/>
    </location>
</feature>
<feature type="non-terminal residue" evidence="3">
    <location>
        <position position="197"/>
    </location>
</feature>
<dbReference type="eggNOG" id="arCOG00033">
    <property type="taxonomic scope" value="Archaea"/>
</dbReference>
<dbReference type="InterPro" id="IPR056744">
    <property type="entry name" value="TRM5/TYW2-like_N"/>
</dbReference>
<dbReference type="Gene3D" id="3.30.300.110">
    <property type="entry name" value="Met-10+ protein-like domains"/>
    <property type="match status" value="1"/>
</dbReference>
<evidence type="ECO:0000256" key="1">
    <source>
        <dbReference type="SAM" id="MobiDB-lite"/>
    </source>
</evidence>
<reference evidence="3 4" key="1">
    <citation type="journal article" date="2014" name="PLoS Genet.">
        <title>Phylogenetically driven sequencing of extremely halophilic archaea reveals strategies for static and dynamic osmo-response.</title>
        <authorList>
            <person name="Becker E.A."/>
            <person name="Seitzer P.M."/>
            <person name="Tritt A."/>
            <person name="Larsen D."/>
            <person name="Krusor M."/>
            <person name="Yao A.I."/>
            <person name="Wu D."/>
            <person name="Madern D."/>
            <person name="Eisen J.A."/>
            <person name="Darling A.E."/>
            <person name="Facciotti M.T."/>
        </authorList>
    </citation>
    <scope>NUCLEOTIDE SEQUENCE [LARGE SCALE GENOMIC DNA]</scope>
    <source>
        <strain evidence="3 4">GA33</strain>
    </source>
</reference>
<dbReference type="Pfam" id="PF25133">
    <property type="entry name" value="TYW2_N_2"/>
    <property type="match status" value="1"/>
</dbReference>
<dbReference type="EMBL" id="AOHW01000051">
    <property type="protein sequence ID" value="ELY36501.1"/>
    <property type="molecule type" value="Genomic_DNA"/>
</dbReference>
<gene>
    <name evidence="3" type="ORF">C496_21467</name>
</gene>
<evidence type="ECO:0000259" key="2">
    <source>
        <dbReference type="Pfam" id="PF25133"/>
    </source>
</evidence>
<dbReference type="AlphaFoldDB" id="L9VHH7"/>
<comment type="caution">
    <text evidence="3">The sequence shown here is derived from an EMBL/GenBank/DDBJ whole genome shotgun (WGS) entry which is preliminary data.</text>
</comment>
<evidence type="ECO:0000313" key="4">
    <source>
        <dbReference type="Proteomes" id="UP000011599"/>
    </source>
</evidence>